<dbReference type="RefSeq" id="WP_421755786.1">
    <property type="nucleotide sequence ID" value="NZ_CACRTO010000041.1"/>
</dbReference>
<gene>
    <name evidence="3" type="ORF">CTLFYP3_02762</name>
</gene>
<feature type="transmembrane region" description="Helical" evidence="1">
    <location>
        <begin position="158"/>
        <end position="178"/>
    </location>
</feature>
<protein>
    <submittedName>
        <fullName evidence="3">CAAX amino terminal protease self- immunity</fullName>
    </submittedName>
</protein>
<dbReference type="InterPro" id="IPR052710">
    <property type="entry name" value="CAAX_protease"/>
</dbReference>
<evidence type="ECO:0000259" key="2">
    <source>
        <dbReference type="Pfam" id="PF02517"/>
    </source>
</evidence>
<evidence type="ECO:0000256" key="1">
    <source>
        <dbReference type="SAM" id="Phobius"/>
    </source>
</evidence>
<reference evidence="3" key="1">
    <citation type="submission" date="2019-11" db="EMBL/GenBank/DDBJ databases">
        <authorList>
            <person name="Feng L."/>
        </authorList>
    </citation>
    <scope>NUCLEOTIDE SEQUENCE</scope>
    <source>
        <strain evidence="3">CTertiumLFYP3</strain>
    </source>
</reference>
<accession>A0A6N3FNA8</accession>
<organism evidence="3">
    <name type="scientific">Clostridium tertium</name>
    <dbReference type="NCBI Taxonomy" id="1559"/>
    <lineage>
        <taxon>Bacteria</taxon>
        <taxon>Bacillati</taxon>
        <taxon>Bacillota</taxon>
        <taxon>Clostridia</taxon>
        <taxon>Eubacteriales</taxon>
        <taxon>Clostridiaceae</taxon>
        <taxon>Clostridium</taxon>
    </lineage>
</organism>
<dbReference type="GO" id="GO:0004175">
    <property type="term" value="F:endopeptidase activity"/>
    <property type="evidence" value="ECO:0007669"/>
    <property type="project" value="UniProtKB-ARBA"/>
</dbReference>
<dbReference type="AlphaFoldDB" id="A0A6N3FNA8"/>
<keyword evidence="1" id="KW-1133">Transmembrane helix</keyword>
<dbReference type="GO" id="GO:0080120">
    <property type="term" value="P:CAAX-box protein maturation"/>
    <property type="evidence" value="ECO:0007669"/>
    <property type="project" value="UniProtKB-ARBA"/>
</dbReference>
<feature type="transmembrane region" description="Helical" evidence="1">
    <location>
        <begin position="128"/>
        <end position="146"/>
    </location>
</feature>
<keyword evidence="3" id="KW-0378">Hydrolase</keyword>
<dbReference type="PANTHER" id="PTHR36435:SF1">
    <property type="entry name" value="CAAX AMINO TERMINAL PROTEASE FAMILY PROTEIN"/>
    <property type="match status" value="1"/>
</dbReference>
<sequence length="195" mass="22333">MVKLKKYIEIKEVKNIAIYAVLFQVIVILIQIIISTGISTIFPSDEIIKLEYESYMYFIWAIIFAPIIEEIIFRQGLYGLLKKKISLKKAMVIASIIFGVIHIQPITIIFAFFAGYNCCLIYEKYKTIIAPIIFHSVCNAIGLINGNFLRDFYVNKGVLITAIIFTISIVLLVATIILHRRQAENIFKNSSNKFI</sequence>
<feature type="transmembrane region" description="Helical" evidence="1">
    <location>
        <begin position="92"/>
        <end position="116"/>
    </location>
</feature>
<feature type="transmembrane region" description="Helical" evidence="1">
    <location>
        <begin position="16"/>
        <end position="42"/>
    </location>
</feature>
<evidence type="ECO:0000313" key="3">
    <source>
        <dbReference type="EMBL" id="VYU53531.1"/>
    </source>
</evidence>
<dbReference type="EMBL" id="CACRTO010000041">
    <property type="protein sequence ID" value="VYU53531.1"/>
    <property type="molecule type" value="Genomic_DNA"/>
</dbReference>
<dbReference type="Pfam" id="PF02517">
    <property type="entry name" value="Rce1-like"/>
    <property type="match status" value="1"/>
</dbReference>
<dbReference type="InterPro" id="IPR003675">
    <property type="entry name" value="Rce1/LyrA-like_dom"/>
</dbReference>
<keyword evidence="1" id="KW-0472">Membrane</keyword>
<name>A0A6N3FNA8_9CLOT</name>
<proteinExistence type="predicted"/>
<feature type="transmembrane region" description="Helical" evidence="1">
    <location>
        <begin position="54"/>
        <end position="72"/>
    </location>
</feature>
<keyword evidence="3" id="KW-0645">Protease</keyword>
<dbReference type="PANTHER" id="PTHR36435">
    <property type="entry name" value="SLR1288 PROTEIN"/>
    <property type="match status" value="1"/>
</dbReference>
<keyword evidence="1" id="KW-0812">Transmembrane</keyword>
<dbReference type="GO" id="GO:0006508">
    <property type="term" value="P:proteolysis"/>
    <property type="evidence" value="ECO:0007669"/>
    <property type="project" value="UniProtKB-KW"/>
</dbReference>
<feature type="domain" description="CAAX prenyl protease 2/Lysostaphin resistance protein A-like" evidence="2">
    <location>
        <begin position="55"/>
        <end position="141"/>
    </location>
</feature>